<protein>
    <submittedName>
        <fullName evidence="3">KIR protein</fullName>
    </submittedName>
</protein>
<dbReference type="VEuPathDB" id="PlasmoDB:PKA1H_120048300"/>
<evidence type="ECO:0000256" key="2">
    <source>
        <dbReference type="SAM" id="Phobius"/>
    </source>
</evidence>
<evidence type="ECO:0000313" key="3">
    <source>
        <dbReference type="EMBL" id="OTN65533.1"/>
    </source>
</evidence>
<organism evidence="3 4">
    <name type="scientific">Plasmodium knowlesi</name>
    <dbReference type="NCBI Taxonomy" id="5850"/>
    <lineage>
        <taxon>Eukaryota</taxon>
        <taxon>Sar</taxon>
        <taxon>Alveolata</taxon>
        <taxon>Apicomplexa</taxon>
        <taxon>Aconoidasida</taxon>
        <taxon>Haemosporida</taxon>
        <taxon>Plasmodiidae</taxon>
        <taxon>Plasmodium</taxon>
        <taxon>Plasmodium (Plasmodium)</taxon>
    </lineage>
</organism>
<dbReference type="OMA" id="CNIVCSH"/>
<evidence type="ECO:0000313" key="4">
    <source>
        <dbReference type="Proteomes" id="UP000195012"/>
    </source>
</evidence>
<dbReference type="InterPro" id="IPR008780">
    <property type="entry name" value="Plasmodium_Vir"/>
</dbReference>
<keyword evidence="2" id="KW-0812">Transmembrane</keyword>
<dbReference type="EMBL" id="NETL01000025">
    <property type="protein sequence ID" value="OTN65533.1"/>
    <property type="molecule type" value="Genomic_DNA"/>
</dbReference>
<sequence>MVDYEDRLNDPILKQLPSTAAQKELKELKESGSACTYSDVTLFEDIKDALGEEEGEDDDEGYISTLKKIWCYGRKDYGGQSALSQNVRCGLLYYWIGDNIFSSLEDSENFPKVMDVICREVQKLDTDNKCNIVCSHIDKIYFKYEKEIYEYYRDHEAIGTELESAGSGCKDKLNEYVSQANQAYKMVDGQCKLDPSGGCEFCKGTDPKAYCNKFSDVYNKDPPQELMRTKCILAQQLEQRPQARDLQIVIKVPPKNNDGATNDTTPIPAIFGTIATLGAALGSFFIYKYTSLFDGIKNSLFGGSNRNRRGRRSTVRHNQHFDDTFTENDSSTLGDDGSTTVGGGGSSTDVSTIYDDGGRPSGRTRATNNRRPGNIRYYAT</sequence>
<proteinExistence type="predicted"/>
<comment type="caution">
    <text evidence="3">The sequence shown here is derived from an EMBL/GenBank/DDBJ whole genome shotgun (WGS) entry which is preliminary data.</text>
</comment>
<dbReference type="Proteomes" id="UP000195012">
    <property type="component" value="Unassembled WGS sequence"/>
</dbReference>
<feature type="compositionally biased region" description="Basic residues" evidence="1">
    <location>
        <begin position="306"/>
        <end position="318"/>
    </location>
</feature>
<dbReference type="VEuPathDB" id="PlasmoDB:PKNH_1243600"/>
<feature type="compositionally biased region" description="Low complexity" evidence="1">
    <location>
        <begin position="329"/>
        <end position="339"/>
    </location>
</feature>
<name>A0A1Y3DKX2_PLAKN</name>
<keyword evidence="2" id="KW-0472">Membrane</keyword>
<feature type="region of interest" description="Disordered" evidence="1">
    <location>
        <begin position="302"/>
        <end position="380"/>
    </location>
</feature>
<reference evidence="3 4" key="1">
    <citation type="submission" date="2017-05" db="EMBL/GenBank/DDBJ databases">
        <title>PacBio assembly of a Plasmodium knowlesi genome sequence with Hi-C correction and manual annotation of the SICAvar gene family.</title>
        <authorList>
            <person name="Lapp S.A."/>
            <person name="Geraldo J.A."/>
            <person name="Chien J.-T."/>
            <person name="Ay F."/>
            <person name="Pakala S.B."/>
            <person name="Batugedara G."/>
            <person name="Humphrey J.C."/>
            <person name="Debarry J.D."/>
            <person name="Le Roch K.G."/>
            <person name="Galinski M.R."/>
            <person name="Kissinger J.C."/>
        </authorList>
    </citation>
    <scope>NUCLEOTIDE SEQUENCE [LARGE SCALE GENOMIC DNA]</scope>
    <source>
        <strain evidence="4">Malayan Strain Pk1 (A+)</strain>
    </source>
</reference>
<feature type="transmembrane region" description="Helical" evidence="2">
    <location>
        <begin position="267"/>
        <end position="287"/>
    </location>
</feature>
<keyword evidence="2" id="KW-1133">Transmembrane helix</keyword>
<gene>
    <name evidence="3" type="ORF">PKNOH_S110114500</name>
</gene>
<dbReference type="Pfam" id="PF05795">
    <property type="entry name" value="Plasmodium_Vir"/>
    <property type="match status" value="1"/>
</dbReference>
<dbReference type="AlphaFoldDB" id="A0A1Y3DKX2"/>
<dbReference type="VEuPathDB" id="PlasmoDB:PKNOH_S110114500"/>
<evidence type="ECO:0000256" key="1">
    <source>
        <dbReference type="SAM" id="MobiDB-lite"/>
    </source>
</evidence>
<accession>A0A1Y3DKX2</accession>